<dbReference type="EMBL" id="ADBV01005758">
    <property type="protein sequence ID" value="EJW79179.1"/>
    <property type="molecule type" value="Genomic_DNA"/>
</dbReference>
<comment type="subcellular location">
    <subcellularLocation>
        <location evidence="1">Membrane</location>
        <topology evidence="1">Multi-pass membrane protein</topology>
    </subcellularLocation>
</comment>
<feature type="transmembrane region" description="Helical" evidence="8">
    <location>
        <begin position="61"/>
        <end position="87"/>
    </location>
</feature>
<name>J9EVC9_WUCBA</name>
<reference evidence="10" key="1">
    <citation type="submission" date="2012-08" db="EMBL/GenBank/DDBJ databases">
        <title>The Genome Sequence of Wuchereria bancrofti.</title>
        <authorList>
            <person name="Nutman T.B."/>
            <person name="Fink D.L."/>
            <person name="Russ C."/>
            <person name="Young S."/>
            <person name="Zeng Q."/>
            <person name="Koehrsen M."/>
            <person name="Alvarado L."/>
            <person name="Berlin A."/>
            <person name="Chapman S.B."/>
            <person name="Chen Z."/>
            <person name="Freedman E."/>
            <person name="Gellesch M."/>
            <person name="Goldberg J."/>
            <person name="Griggs A."/>
            <person name="Gujja S."/>
            <person name="Heilman E.R."/>
            <person name="Heiman D."/>
            <person name="Hepburn T."/>
            <person name="Howarth C."/>
            <person name="Jen D."/>
            <person name="Larson L."/>
            <person name="Lewis B."/>
            <person name="Mehta T."/>
            <person name="Park D."/>
            <person name="Pearson M."/>
            <person name="Roberts A."/>
            <person name="Saif S."/>
            <person name="Shea T."/>
            <person name="Shenoy N."/>
            <person name="Sisk P."/>
            <person name="Stolte C."/>
            <person name="Sykes S."/>
            <person name="Walk T."/>
            <person name="White J."/>
            <person name="Yandava C."/>
            <person name="Haas B."/>
            <person name="Henn M.R."/>
            <person name="Nusbaum C."/>
            <person name="Birren B."/>
        </authorList>
    </citation>
    <scope>NUCLEOTIDE SEQUENCE [LARGE SCALE GENOMIC DNA]</scope>
    <source>
        <strain evidence="10">NA</strain>
    </source>
</reference>
<evidence type="ECO:0000256" key="8">
    <source>
        <dbReference type="RuleBase" id="RU361189"/>
    </source>
</evidence>
<dbReference type="GO" id="GO:0007035">
    <property type="term" value="P:vacuolar acidification"/>
    <property type="evidence" value="ECO:0007669"/>
    <property type="project" value="TreeGrafter"/>
</dbReference>
<dbReference type="GO" id="GO:0051117">
    <property type="term" value="F:ATPase binding"/>
    <property type="evidence" value="ECO:0007669"/>
    <property type="project" value="TreeGrafter"/>
</dbReference>
<comment type="similarity">
    <text evidence="2 8">Belongs to the V-ATPase 116 kDa subunit family.</text>
</comment>
<evidence type="ECO:0000256" key="7">
    <source>
        <dbReference type="ARBA" id="ARBA00023136"/>
    </source>
</evidence>
<dbReference type="PANTHER" id="PTHR11629">
    <property type="entry name" value="VACUOLAR PROTON ATPASES"/>
    <property type="match status" value="1"/>
</dbReference>
<evidence type="ECO:0000256" key="2">
    <source>
        <dbReference type="ARBA" id="ARBA00009904"/>
    </source>
</evidence>
<dbReference type="Proteomes" id="UP000004810">
    <property type="component" value="Unassembled WGS sequence"/>
</dbReference>
<dbReference type="PANTHER" id="PTHR11629:SF58">
    <property type="entry name" value="V-TYPE PROTON ATPASE 116 KDA SUBUNIT A 3"/>
    <property type="match status" value="1"/>
</dbReference>
<dbReference type="Pfam" id="PF01496">
    <property type="entry name" value="V_ATPase_I"/>
    <property type="match status" value="1"/>
</dbReference>
<dbReference type="AlphaFoldDB" id="J9EVC9"/>
<accession>J9EVC9</accession>
<evidence type="ECO:0000256" key="4">
    <source>
        <dbReference type="ARBA" id="ARBA00022692"/>
    </source>
</evidence>
<keyword evidence="7 8" id="KW-0472">Membrane</keyword>
<comment type="function">
    <text evidence="8">Essential component of the vacuolar proton pump (V-ATPase), a multimeric enzyme that catalyzes the translocation of protons across the membranes. Required for assembly and activity of the V-ATPase.</text>
</comment>
<proteinExistence type="inferred from homology"/>
<gene>
    <name evidence="9" type="ORF">WUBG_09911</name>
</gene>
<keyword evidence="5 8" id="KW-1133">Transmembrane helix</keyword>
<sequence>MMYQGIHTIEFVLGCISHTASYLRLWALSLAHAQLSEVLWSMMLSMAFSLNTWSGGPMLYLVFWLYGMLTFAILILMEGLSTFLHVLRLHWVEFQSKFYDGHGYSFKPFTFTQMKSFEIANKKGTNVIC</sequence>
<dbReference type="GO" id="GO:0046961">
    <property type="term" value="F:proton-transporting ATPase activity, rotational mechanism"/>
    <property type="evidence" value="ECO:0007669"/>
    <property type="project" value="InterPro"/>
</dbReference>
<dbReference type="GO" id="GO:0033179">
    <property type="term" value="C:proton-transporting V-type ATPase, V0 domain"/>
    <property type="evidence" value="ECO:0007669"/>
    <property type="project" value="InterPro"/>
</dbReference>
<keyword evidence="8" id="KW-0375">Hydrogen ion transport</keyword>
<dbReference type="InterPro" id="IPR002490">
    <property type="entry name" value="V-ATPase_116kDa_su"/>
</dbReference>
<dbReference type="GO" id="GO:0005886">
    <property type="term" value="C:plasma membrane"/>
    <property type="evidence" value="ECO:0007669"/>
    <property type="project" value="TreeGrafter"/>
</dbReference>
<comment type="caution">
    <text evidence="8">Lacks conserved residue(s) required for the propagation of feature annotation.</text>
</comment>
<organism evidence="9 10">
    <name type="scientific">Wuchereria bancrofti</name>
    <dbReference type="NCBI Taxonomy" id="6293"/>
    <lineage>
        <taxon>Eukaryota</taxon>
        <taxon>Metazoa</taxon>
        <taxon>Ecdysozoa</taxon>
        <taxon>Nematoda</taxon>
        <taxon>Chromadorea</taxon>
        <taxon>Rhabditida</taxon>
        <taxon>Spirurina</taxon>
        <taxon>Spiruromorpha</taxon>
        <taxon>Filarioidea</taxon>
        <taxon>Onchocercidae</taxon>
        <taxon>Wuchereria</taxon>
    </lineage>
</organism>
<evidence type="ECO:0000256" key="6">
    <source>
        <dbReference type="ARBA" id="ARBA00023065"/>
    </source>
</evidence>
<evidence type="ECO:0000256" key="5">
    <source>
        <dbReference type="ARBA" id="ARBA00022989"/>
    </source>
</evidence>
<comment type="caution">
    <text evidence="9">The sequence shown here is derived from an EMBL/GenBank/DDBJ whole genome shotgun (WGS) entry which is preliminary data.</text>
</comment>
<keyword evidence="6 8" id="KW-0406">Ion transport</keyword>
<evidence type="ECO:0000313" key="9">
    <source>
        <dbReference type="EMBL" id="EJW79179.1"/>
    </source>
</evidence>
<keyword evidence="3 8" id="KW-0813">Transport</keyword>
<evidence type="ECO:0000256" key="1">
    <source>
        <dbReference type="ARBA" id="ARBA00004141"/>
    </source>
</evidence>
<protein>
    <recommendedName>
        <fullName evidence="8">V-type proton ATPase subunit a</fullName>
    </recommendedName>
</protein>
<evidence type="ECO:0000256" key="3">
    <source>
        <dbReference type="ARBA" id="ARBA00022448"/>
    </source>
</evidence>
<keyword evidence="4 8" id="KW-0812">Transmembrane</keyword>
<evidence type="ECO:0000313" key="10">
    <source>
        <dbReference type="Proteomes" id="UP000004810"/>
    </source>
</evidence>
<dbReference type="GO" id="GO:0016471">
    <property type="term" value="C:vacuolar proton-transporting V-type ATPase complex"/>
    <property type="evidence" value="ECO:0007669"/>
    <property type="project" value="TreeGrafter"/>
</dbReference>